<dbReference type="AlphaFoldDB" id="A0A1M6CH74"/>
<accession>A0A1M6CH74</accession>
<evidence type="ECO:0000313" key="1">
    <source>
        <dbReference type="EMBL" id="SHI60201.1"/>
    </source>
</evidence>
<dbReference type="RefSeq" id="WP_143157895.1">
    <property type="nucleotide sequence ID" value="NZ_FQYR01000002.1"/>
</dbReference>
<dbReference type="InParanoid" id="A0A1M6CH74"/>
<name>A0A1M6CH74_9BACT</name>
<dbReference type="Proteomes" id="UP000184510">
    <property type="component" value="Unassembled WGS sequence"/>
</dbReference>
<gene>
    <name evidence="1" type="ORF">SAMN02745181_0476</name>
</gene>
<keyword evidence="2" id="KW-1185">Reference proteome</keyword>
<evidence type="ECO:0000313" key="2">
    <source>
        <dbReference type="Proteomes" id="UP000184510"/>
    </source>
</evidence>
<proteinExistence type="predicted"/>
<sequence length="109" mass="12436">MQKLIQTDRKECTFGADEIIGYLTLLPEEIAKINNFHVQTFWTDGMGDTELIYLVAPRFECALFRYVMAPQNKYTAIAVDPRKTYPNNLLSEIVNALNLSSEDILDVTC</sequence>
<dbReference type="EMBL" id="FQYR01000002">
    <property type="protein sequence ID" value="SHI60201.1"/>
    <property type="molecule type" value="Genomic_DNA"/>
</dbReference>
<organism evidence="1 2">
    <name type="scientific">Rubritalea squalenifaciens DSM 18772</name>
    <dbReference type="NCBI Taxonomy" id="1123071"/>
    <lineage>
        <taxon>Bacteria</taxon>
        <taxon>Pseudomonadati</taxon>
        <taxon>Verrucomicrobiota</taxon>
        <taxon>Verrucomicrobiia</taxon>
        <taxon>Verrucomicrobiales</taxon>
        <taxon>Rubritaleaceae</taxon>
        <taxon>Rubritalea</taxon>
    </lineage>
</organism>
<reference evidence="1 2" key="1">
    <citation type="submission" date="2016-11" db="EMBL/GenBank/DDBJ databases">
        <authorList>
            <person name="Jaros S."/>
            <person name="Januszkiewicz K."/>
            <person name="Wedrychowicz H."/>
        </authorList>
    </citation>
    <scope>NUCLEOTIDE SEQUENCE [LARGE SCALE GENOMIC DNA]</scope>
    <source>
        <strain evidence="1 2">DSM 18772</strain>
    </source>
</reference>
<protein>
    <submittedName>
        <fullName evidence="1">Uncharacterized protein</fullName>
    </submittedName>
</protein>